<dbReference type="SUPFAM" id="SSF81345">
    <property type="entry name" value="ABC transporter involved in vitamin B12 uptake, BtuC"/>
    <property type="match status" value="1"/>
</dbReference>
<dbReference type="PANTHER" id="PTHR30472">
    <property type="entry name" value="FERRIC ENTEROBACTIN TRANSPORT SYSTEM PERMEASE PROTEIN"/>
    <property type="match status" value="1"/>
</dbReference>
<keyword evidence="10" id="KW-1185">Reference proteome</keyword>
<dbReference type="OrthoDB" id="53293at2157"/>
<keyword evidence="5 8" id="KW-0812">Transmembrane</keyword>
<evidence type="ECO:0000256" key="2">
    <source>
        <dbReference type="ARBA" id="ARBA00007935"/>
    </source>
</evidence>
<organism evidence="9 10">
    <name type="scientific">Methanonatronarchaeum thermophilum</name>
    <dbReference type="NCBI Taxonomy" id="1927129"/>
    <lineage>
        <taxon>Archaea</taxon>
        <taxon>Methanobacteriati</taxon>
        <taxon>Methanobacteriota</taxon>
        <taxon>Methanonatronarchaeia</taxon>
        <taxon>Methanonatronarchaeales</taxon>
        <taxon>Methanonatronarchaeaceae</taxon>
        <taxon>Methanonatronarchaeum</taxon>
    </lineage>
</organism>
<feature type="transmembrane region" description="Helical" evidence="8">
    <location>
        <begin position="23"/>
        <end position="51"/>
    </location>
</feature>
<dbReference type="EMBL" id="MRZU01000004">
    <property type="protein sequence ID" value="OUJ18470.1"/>
    <property type="molecule type" value="Genomic_DNA"/>
</dbReference>
<reference evidence="9 10" key="1">
    <citation type="submission" date="2016-12" db="EMBL/GenBank/DDBJ databases">
        <title>Discovery of methanogenic haloarchaea.</title>
        <authorList>
            <person name="Sorokin D.Y."/>
            <person name="Makarova K.S."/>
            <person name="Abbas B."/>
            <person name="Ferrer M."/>
            <person name="Golyshin P.N."/>
        </authorList>
    </citation>
    <scope>NUCLEOTIDE SEQUENCE [LARGE SCALE GENOMIC DNA]</scope>
    <source>
        <strain evidence="9">AMET1</strain>
    </source>
</reference>
<dbReference type="GO" id="GO:0033214">
    <property type="term" value="P:siderophore-iron import into cell"/>
    <property type="evidence" value="ECO:0007669"/>
    <property type="project" value="TreeGrafter"/>
</dbReference>
<dbReference type="RefSeq" id="WP_086637740.1">
    <property type="nucleotide sequence ID" value="NZ_MRZU01000004.1"/>
</dbReference>
<dbReference type="Proteomes" id="UP000195137">
    <property type="component" value="Unassembled WGS sequence"/>
</dbReference>
<dbReference type="Gene3D" id="1.10.3470.10">
    <property type="entry name" value="ABC transporter involved in vitamin B12 uptake, BtuC"/>
    <property type="match status" value="1"/>
</dbReference>
<keyword evidence="3" id="KW-0813">Transport</keyword>
<feature type="transmembrane region" description="Helical" evidence="8">
    <location>
        <begin position="117"/>
        <end position="137"/>
    </location>
</feature>
<proteinExistence type="inferred from homology"/>
<evidence type="ECO:0000256" key="5">
    <source>
        <dbReference type="ARBA" id="ARBA00022692"/>
    </source>
</evidence>
<keyword evidence="4" id="KW-1003">Cell membrane</keyword>
<dbReference type="Pfam" id="PF01032">
    <property type="entry name" value="FecCD"/>
    <property type="match status" value="1"/>
</dbReference>
<dbReference type="InterPro" id="IPR000522">
    <property type="entry name" value="ABC_transptr_permease_BtuC"/>
</dbReference>
<evidence type="ECO:0000313" key="9">
    <source>
        <dbReference type="EMBL" id="OUJ18470.1"/>
    </source>
</evidence>
<accession>A0A1Y3GB47</accession>
<name>A0A1Y3GB47_9EURY</name>
<protein>
    <submittedName>
        <fullName evidence="9">ABC-type Fe(3+)-siderophore transport system permease component</fullName>
    </submittedName>
</protein>
<dbReference type="AlphaFoldDB" id="A0A1Y3GB47"/>
<gene>
    <name evidence="9" type="ORF">AMET1_1386</name>
</gene>
<evidence type="ECO:0000256" key="3">
    <source>
        <dbReference type="ARBA" id="ARBA00022448"/>
    </source>
</evidence>
<feature type="transmembrane region" description="Helical" evidence="8">
    <location>
        <begin position="334"/>
        <end position="354"/>
    </location>
</feature>
<dbReference type="FunFam" id="1.10.3470.10:FF:000001">
    <property type="entry name" value="Vitamin B12 ABC transporter permease BtuC"/>
    <property type="match status" value="1"/>
</dbReference>
<keyword evidence="6 8" id="KW-1133">Transmembrane helix</keyword>
<evidence type="ECO:0000313" key="10">
    <source>
        <dbReference type="Proteomes" id="UP000195137"/>
    </source>
</evidence>
<dbReference type="GO" id="GO:0022857">
    <property type="term" value="F:transmembrane transporter activity"/>
    <property type="evidence" value="ECO:0007669"/>
    <property type="project" value="InterPro"/>
</dbReference>
<comment type="subcellular location">
    <subcellularLocation>
        <location evidence="1">Cell membrane</location>
        <topology evidence="1">Multi-pass membrane protein</topology>
    </subcellularLocation>
</comment>
<dbReference type="GO" id="GO:0005886">
    <property type="term" value="C:plasma membrane"/>
    <property type="evidence" value="ECO:0007669"/>
    <property type="project" value="UniProtKB-SubCell"/>
</dbReference>
<evidence type="ECO:0000256" key="8">
    <source>
        <dbReference type="SAM" id="Phobius"/>
    </source>
</evidence>
<feature type="transmembrane region" description="Helical" evidence="8">
    <location>
        <begin position="84"/>
        <end position="105"/>
    </location>
</feature>
<feature type="transmembrane region" description="Helical" evidence="8">
    <location>
        <begin position="265"/>
        <end position="292"/>
    </location>
</feature>
<evidence type="ECO:0000256" key="6">
    <source>
        <dbReference type="ARBA" id="ARBA00022989"/>
    </source>
</evidence>
<feature type="transmembrane region" description="Helical" evidence="8">
    <location>
        <begin position="177"/>
        <end position="198"/>
    </location>
</feature>
<feature type="transmembrane region" description="Helical" evidence="8">
    <location>
        <begin position="304"/>
        <end position="322"/>
    </location>
</feature>
<evidence type="ECO:0000256" key="7">
    <source>
        <dbReference type="ARBA" id="ARBA00023136"/>
    </source>
</evidence>
<comment type="caution">
    <text evidence="9">The sequence shown here is derived from an EMBL/GenBank/DDBJ whole genome shotgun (WGS) entry which is preliminary data.</text>
</comment>
<feature type="transmembrane region" description="Helical" evidence="8">
    <location>
        <begin position="219"/>
        <end position="241"/>
    </location>
</feature>
<evidence type="ECO:0000256" key="4">
    <source>
        <dbReference type="ARBA" id="ARBA00022475"/>
    </source>
</evidence>
<dbReference type="InterPro" id="IPR037294">
    <property type="entry name" value="ABC_BtuC-like"/>
</dbReference>
<dbReference type="PANTHER" id="PTHR30472:SF25">
    <property type="entry name" value="ABC TRANSPORTER PERMEASE PROTEIN MJ0876-RELATED"/>
    <property type="match status" value="1"/>
</dbReference>
<sequence length="361" mass="38736">MGLEHGGYWDSEDGYAKYINRKYLFLVTSLIILGITSIASLSAGSATVGIVEAVNAVLNRFFPTTFSSSHLESTIVWHLRMPRVFMAIVAGACLAVAGVVMQNILKNPLASPYTLGVASGAGFGAALVIVTGGFLGLQTLIGQDWVLVISAFIFALAPAFLIIGITKMKGSDSATLILAGIAMMYLFSAGLSLLQYIGDESEVTAIVYWLFGSLGKADWMNTGIVTIILLIMLIPVVKWTWDFNALMLGDETASSLGVDVEKIRIYGMVVASLMTAAAVSFLGTIGFIGLVAPHITRMIYGTDHRFLVPASAIIGAIILVASDTVARTIIYPEVLPVGILTSFLGVPLFLYLILRRRKRNW</sequence>
<keyword evidence="7 8" id="KW-0472">Membrane</keyword>
<evidence type="ECO:0000256" key="1">
    <source>
        <dbReference type="ARBA" id="ARBA00004651"/>
    </source>
</evidence>
<dbReference type="CDD" id="cd06550">
    <property type="entry name" value="TM_ABC_iron-siderophores_like"/>
    <property type="match status" value="1"/>
</dbReference>
<feature type="transmembrane region" description="Helical" evidence="8">
    <location>
        <begin position="144"/>
        <end position="165"/>
    </location>
</feature>
<comment type="similarity">
    <text evidence="2">Belongs to the binding-protein-dependent transport system permease family. FecCD subfamily.</text>
</comment>